<reference evidence="1" key="2">
    <citation type="submission" date="2021-02" db="EMBL/GenBank/DDBJ databases">
        <authorList>
            <person name="Kimball J.A."/>
            <person name="Haas M.W."/>
            <person name="Macchietto M."/>
            <person name="Kono T."/>
            <person name="Duquette J."/>
            <person name="Shao M."/>
        </authorList>
    </citation>
    <scope>NUCLEOTIDE SEQUENCE</scope>
    <source>
        <tissue evidence="1">Fresh leaf tissue</tissue>
    </source>
</reference>
<protein>
    <submittedName>
        <fullName evidence="1">Uncharacterized protein</fullName>
    </submittedName>
</protein>
<dbReference type="Proteomes" id="UP000729402">
    <property type="component" value="Unassembled WGS sequence"/>
</dbReference>
<sequence length="103" mass="11719">MDMLRVMRCPGNAARQIRDIMVKSPAYLREFESAASTTASSIFALYNSFVFSLSSRPRYGGKVYSQADFEEQGRQPPKKLRFLRKIGGGCQLNLLSWHRKEAP</sequence>
<keyword evidence="2" id="KW-1185">Reference proteome</keyword>
<organism evidence="1 2">
    <name type="scientific">Zizania palustris</name>
    <name type="common">Northern wild rice</name>
    <dbReference type="NCBI Taxonomy" id="103762"/>
    <lineage>
        <taxon>Eukaryota</taxon>
        <taxon>Viridiplantae</taxon>
        <taxon>Streptophyta</taxon>
        <taxon>Embryophyta</taxon>
        <taxon>Tracheophyta</taxon>
        <taxon>Spermatophyta</taxon>
        <taxon>Magnoliopsida</taxon>
        <taxon>Liliopsida</taxon>
        <taxon>Poales</taxon>
        <taxon>Poaceae</taxon>
        <taxon>BOP clade</taxon>
        <taxon>Oryzoideae</taxon>
        <taxon>Oryzeae</taxon>
        <taxon>Zizaniinae</taxon>
        <taxon>Zizania</taxon>
    </lineage>
</organism>
<evidence type="ECO:0000313" key="1">
    <source>
        <dbReference type="EMBL" id="KAG8050802.1"/>
    </source>
</evidence>
<name>A0A8J5RLF8_ZIZPA</name>
<proteinExistence type="predicted"/>
<dbReference type="EMBL" id="JAAALK010000289">
    <property type="protein sequence ID" value="KAG8050802.1"/>
    <property type="molecule type" value="Genomic_DNA"/>
</dbReference>
<reference evidence="1" key="1">
    <citation type="journal article" date="2021" name="bioRxiv">
        <title>Whole Genome Assembly and Annotation of Northern Wild Rice, Zizania palustris L., Supports a Whole Genome Duplication in the Zizania Genus.</title>
        <authorList>
            <person name="Haas M."/>
            <person name="Kono T."/>
            <person name="Macchietto M."/>
            <person name="Millas R."/>
            <person name="McGilp L."/>
            <person name="Shao M."/>
            <person name="Duquette J."/>
            <person name="Hirsch C.N."/>
            <person name="Kimball J."/>
        </authorList>
    </citation>
    <scope>NUCLEOTIDE SEQUENCE</scope>
    <source>
        <tissue evidence="1">Fresh leaf tissue</tissue>
    </source>
</reference>
<gene>
    <name evidence="1" type="ORF">GUJ93_ZPchr0009g2127</name>
</gene>
<accession>A0A8J5RLF8</accession>
<dbReference type="AlphaFoldDB" id="A0A8J5RLF8"/>
<evidence type="ECO:0000313" key="2">
    <source>
        <dbReference type="Proteomes" id="UP000729402"/>
    </source>
</evidence>
<comment type="caution">
    <text evidence="1">The sequence shown here is derived from an EMBL/GenBank/DDBJ whole genome shotgun (WGS) entry which is preliminary data.</text>
</comment>